<reference evidence="1 2" key="1">
    <citation type="submission" date="2016-06" db="EMBL/GenBank/DDBJ databases">
        <authorList>
            <person name="Ramos C."/>
            <person name="Pintado A."/>
            <person name="Crespo-Gomez J.I."/>
        </authorList>
    </citation>
    <scope>NUCLEOTIDE SEQUENCE [LARGE SCALE GENOMIC DNA]</scope>
    <source>
        <strain evidence="1 2">AVO110</strain>
    </source>
</reference>
<gene>
    <name evidence="1" type="ORF">A9179_14980</name>
</gene>
<evidence type="ECO:0000313" key="1">
    <source>
        <dbReference type="EMBL" id="MBC9251574.1"/>
    </source>
</evidence>
<evidence type="ECO:0008006" key="3">
    <source>
        <dbReference type="Google" id="ProtNLM"/>
    </source>
</evidence>
<proteinExistence type="predicted"/>
<dbReference type="Proteomes" id="UP000744555">
    <property type="component" value="Unassembled WGS sequence"/>
</dbReference>
<dbReference type="RefSeq" id="WP_187807071.1">
    <property type="nucleotide sequence ID" value="NZ_LZEU01000001.1"/>
</dbReference>
<dbReference type="EMBL" id="LZEU01000001">
    <property type="protein sequence ID" value="MBC9251574.1"/>
    <property type="molecule type" value="Genomic_DNA"/>
</dbReference>
<protein>
    <recommendedName>
        <fullName evidence="3">Guanylate cyclase domain-containing protein</fullName>
    </recommendedName>
</protein>
<keyword evidence="2" id="KW-1185">Reference proteome</keyword>
<evidence type="ECO:0000313" key="2">
    <source>
        <dbReference type="Proteomes" id="UP000744555"/>
    </source>
</evidence>
<organism evidence="1 2">
    <name type="scientific">Aquipseudomonas alcaligenes</name>
    <name type="common">Pseudomonas alcaligenes</name>
    <dbReference type="NCBI Taxonomy" id="43263"/>
    <lineage>
        <taxon>Bacteria</taxon>
        <taxon>Pseudomonadati</taxon>
        <taxon>Pseudomonadota</taxon>
        <taxon>Gammaproteobacteria</taxon>
        <taxon>Pseudomonadales</taxon>
        <taxon>Pseudomonadaceae</taxon>
        <taxon>Aquipseudomonas</taxon>
    </lineage>
</organism>
<comment type="caution">
    <text evidence="1">The sequence shown here is derived from an EMBL/GenBank/DDBJ whole genome shotgun (WGS) entry which is preliminary data.</text>
</comment>
<accession>A0ABR7S361</accession>
<sequence>MDQYVERYVAFIDILGFREHVKSLEIKPEKLEQLLTILDGLTVYPDFGQKVSGTSGFEDMFKATTFSDNIVISGALNPIGFAMVMTISSNLCLHLLSQGVLTRGGITQGKLIHSDHIVLGDGMIKAYELESKTAIYPRVILDPPIVTTANIAPPNPMWKAAQDHDGLYFLDYMPSAHLGDFSKKPDSHFLEKVRMEIEETLRGSDDLGVKAKAGWMARHLNKYVDILEWAPIPLE</sequence>
<name>A0ABR7S361_AQUAC</name>